<dbReference type="CDD" id="cd10948">
    <property type="entry name" value="CE4_BsPdaA_like"/>
    <property type="match status" value="1"/>
</dbReference>
<dbReference type="PROSITE" id="PS51677">
    <property type="entry name" value="NODB"/>
    <property type="match status" value="1"/>
</dbReference>
<dbReference type="GO" id="GO:0016810">
    <property type="term" value="F:hydrolase activity, acting on carbon-nitrogen (but not peptide) bonds"/>
    <property type="evidence" value="ECO:0007669"/>
    <property type="project" value="InterPro"/>
</dbReference>
<feature type="chain" id="PRO_5037830339" evidence="1">
    <location>
        <begin position="24"/>
        <end position="264"/>
    </location>
</feature>
<dbReference type="GO" id="GO:0005975">
    <property type="term" value="P:carbohydrate metabolic process"/>
    <property type="evidence" value="ECO:0007669"/>
    <property type="project" value="InterPro"/>
</dbReference>
<dbReference type="Pfam" id="PF01522">
    <property type="entry name" value="Polysacc_deac_1"/>
    <property type="match status" value="1"/>
</dbReference>
<protein>
    <submittedName>
        <fullName evidence="3">Delta-lactam-biosynthetic de-N-acetylase</fullName>
    </submittedName>
</protein>
<dbReference type="GO" id="GO:0016020">
    <property type="term" value="C:membrane"/>
    <property type="evidence" value="ECO:0007669"/>
    <property type="project" value="TreeGrafter"/>
</dbReference>
<keyword evidence="1" id="KW-0732">Signal</keyword>
<feature type="domain" description="NodB homology" evidence="2">
    <location>
        <begin position="67"/>
        <end position="248"/>
    </location>
</feature>
<sequence>MRKAWIFICVCILSISFSGITHAELSNKAYGWGFVKSRDGVPADAGAELNALVEMHSAHYKRKGNAKYLYLTFDNGYENGYTKQVLDVLKKHEVPAAFFVTGHYLETAPDLAKRMAAEGHIIGNHSWSHPDLTTMSEAEIVKELNMVRDKTKELTGQKVMQYLRPPRGVFSARTMDIAKKAGYTHIFWSLAYRDWEVDKQRGADYAYDQVMKQLHPGSIMLIHSVSKDNADALERIIVDAKKQGYTFKSLDDFMLERELPEGFR</sequence>
<dbReference type="PANTHER" id="PTHR10587">
    <property type="entry name" value="GLYCOSYL TRANSFERASE-RELATED"/>
    <property type="match status" value="1"/>
</dbReference>
<proteinExistence type="predicted"/>
<accession>A0A927HB97</accession>
<dbReference type="Gene3D" id="3.20.20.370">
    <property type="entry name" value="Glycoside hydrolase/deacetylase"/>
    <property type="match status" value="1"/>
</dbReference>
<name>A0A927HB97_9BACI</name>
<dbReference type="InterPro" id="IPR014235">
    <property type="entry name" value="Spore_PdaA"/>
</dbReference>
<keyword evidence="4" id="KW-1185">Reference proteome</keyword>
<dbReference type="PANTHER" id="PTHR10587:SF78">
    <property type="entry name" value="PEPTIDOGLYCAN-N-ACETYLMURAMIC ACID DEACETYLASE PDAA"/>
    <property type="match status" value="1"/>
</dbReference>
<reference evidence="3" key="1">
    <citation type="submission" date="2020-09" db="EMBL/GenBank/DDBJ databases">
        <title>Bacillus faecalis sp. nov., a moderately halophilic bacterium isolated from cow faeces.</title>
        <authorList>
            <person name="Jiang L."/>
            <person name="Lee J."/>
        </authorList>
    </citation>
    <scope>NUCLEOTIDE SEQUENCE</scope>
    <source>
        <strain evidence="3">AGMB 02131</strain>
    </source>
</reference>
<evidence type="ECO:0000313" key="3">
    <source>
        <dbReference type="EMBL" id="MBD3108759.1"/>
    </source>
</evidence>
<dbReference type="InterPro" id="IPR050248">
    <property type="entry name" value="Polysacc_deacetylase_ArnD"/>
</dbReference>
<dbReference type="SUPFAM" id="SSF88713">
    <property type="entry name" value="Glycoside hydrolase/deacetylase"/>
    <property type="match status" value="1"/>
</dbReference>
<evidence type="ECO:0000256" key="1">
    <source>
        <dbReference type="SAM" id="SignalP"/>
    </source>
</evidence>
<organism evidence="3 4">
    <name type="scientific">Peribacillus faecalis</name>
    <dbReference type="NCBI Taxonomy" id="2772559"/>
    <lineage>
        <taxon>Bacteria</taxon>
        <taxon>Bacillati</taxon>
        <taxon>Bacillota</taxon>
        <taxon>Bacilli</taxon>
        <taxon>Bacillales</taxon>
        <taxon>Bacillaceae</taxon>
        <taxon>Peribacillus</taxon>
    </lineage>
</organism>
<dbReference type="AlphaFoldDB" id="A0A927HB97"/>
<comment type="caution">
    <text evidence="3">The sequence shown here is derived from an EMBL/GenBank/DDBJ whole genome shotgun (WGS) entry which is preliminary data.</text>
</comment>
<dbReference type="InterPro" id="IPR002509">
    <property type="entry name" value="NODB_dom"/>
</dbReference>
<dbReference type="InterPro" id="IPR011330">
    <property type="entry name" value="Glyco_hydro/deAcase_b/a-brl"/>
</dbReference>
<evidence type="ECO:0000313" key="4">
    <source>
        <dbReference type="Proteomes" id="UP000602076"/>
    </source>
</evidence>
<dbReference type="RefSeq" id="WP_190998293.1">
    <property type="nucleotide sequence ID" value="NZ_JACXSI010000023.1"/>
</dbReference>
<evidence type="ECO:0000259" key="2">
    <source>
        <dbReference type="PROSITE" id="PS51677"/>
    </source>
</evidence>
<dbReference type="EMBL" id="JACXSI010000023">
    <property type="protein sequence ID" value="MBD3108759.1"/>
    <property type="molecule type" value="Genomic_DNA"/>
</dbReference>
<gene>
    <name evidence="3" type="primary">pdaA</name>
    <name evidence="3" type="ORF">IEO70_10305</name>
</gene>
<dbReference type="NCBIfam" id="TIGR02884">
    <property type="entry name" value="spore_pdaA"/>
    <property type="match status" value="1"/>
</dbReference>
<feature type="signal peptide" evidence="1">
    <location>
        <begin position="1"/>
        <end position="23"/>
    </location>
</feature>
<dbReference type="Proteomes" id="UP000602076">
    <property type="component" value="Unassembled WGS sequence"/>
</dbReference>